<dbReference type="Gene3D" id="1.20.140.10">
    <property type="entry name" value="Butyryl-CoA Dehydrogenase, subunit A, domain 3"/>
    <property type="match status" value="1"/>
</dbReference>
<dbReference type="InterPro" id="IPR036250">
    <property type="entry name" value="AcylCo_DH-like_C"/>
</dbReference>
<feature type="domain" description="Acetyl-CoA dehydrogenase-like C-terminal" evidence="5">
    <location>
        <begin position="217"/>
        <end position="337"/>
    </location>
</feature>
<dbReference type="InterPro" id="IPR025878">
    <property type="entry name" value="Acyl-CoA_dh-like_C_dom"/>
</dbReference>
<evidence type="ECO:0000256" key="2">
    <source>
        <dbReference type="ARBA" id="ARBA00022630"/>
    </source>
</evidence>
<evidence type="ECO:0000259" key="5">
    <source>
        <dbReference type="Pfam" id="PF12806"/>
    </source>
</evidence>
<evidence type="ECO:0000256" key="1">
    <source>
        <dbReference type="ARBA" id="ARBA00001974"/>
    </source>
</evidence>
<feature type="non-terminal residue" evidence="6">
    <location>
        <position position="1"/>
    </location>
</feature>
<keyword evidence="2" id="KW-0285">Flavoprotein</keyword>
<evidence type="ECO:0008006" key="7">
    <source>
        <dbReference type="Google" id="ProtNLM"/>
    </source>
</evidence>
<evidence type="ECO:0000313" key="6">
    <source>
        <dbReference type="EMBL" id="SVC66939.1"/>
    </source>
</evidence>
<dbReference type="PANTHER" id="PTHR42803">
    <property type="entry name" value="ACYL-COA DEHYDROGENASE"/>
    <property type="match status" value="1"/>
</dbReference>
<dbReference type="SUPFAM" id="SSF47203">
    <property type="entry name" value="Acyl-CoA dehydrogenase C-terminal domain-like"/>
    <property type="match status" value="1"/>
</dbReference>
<dbReference type="InterPro" id="IPR009075">
    <property type="entry name" value="AcylCo_DH/oxidase_C"/>
</dbReference>
<dbReference type="Pfam" id="PF00441">
    <property type="entry name" value="Acyl-CoA_dh_1"/>
    <property type="match status" value="1"/>
</dbReference>
<dbReference type="AlphaFoldDB" id="A0A382P0L0"/>
<dbReference type="PANTHER" id="PTHR42803:SF1">
    <property type="entry name" value="BROAD-SPECIFICITY LINEAR ACYL-COA DEHYDROGENASE FADE5"/>
    <property type="match status" value="1"/>
</dbReference>
<proteinExistence type="predicted"/>
<feature type="domain" description="Acyl-CoA dehydrogenase/oxidase C-terminal" evidence="4">
    <location>
        <begin position="32"/>
        <end position="199"/>
    </location>
</feature>
<dbReference type="Pfam" id="PF12806">
    <property type="entry name" value="Acyl-CoA_dh_C"/>
    <property type="match status" value="1"/>
</dbReference>
<protein>
    <recommendedName>
        <fullName evidence="7">Acyl-CoA dehydrogenase/oxidase C-terminal domain-containing protein</fullName>
    </recommendedName>
</protein>
<dbReference type="GO" id="GO:0016627">
    <property type="term" value="F:oxidoreductase activity, acting on the CH-CH group of donors"/>
    <property type="evidence" value="ECO:0007669"/>
    <property type="project" value="InterPro"/>
</dbReference>
<reference evidence="6" key="1">
    <citation type="submission" date="2018-05" db="EMBL/GenBank/DDBJ databases">
        <authorList>
            <person name="Lanie J.A."/>
            <person name="Ng W.-L."/>
            <person name="Kazmierczak K.M."/>
            <person name="Andrzejewski T.M."/>
            <person name="Davidsen T.M."/>
            <person name="Wayne K.J."/>
            <person name="Tettelin H."/>
            <person name="Glass J.I."/>
            <person name="Rusch D."/>
            <person name="Podicherti R."/>
            <person name="Tsui H.-C.T."/>
            <person name="Winkler M.E."/>
        </authorList>
    </citation>
    <scope>NUCLEOTIDE SEQUENCE</scope>
</reference>
<organism evidence="6">
    <name type="scientific">marine metagenome</name>
    <dbReference type="NCBI Taxonomy" id="408172"/>
    <lineage>
        <taxon>unclassified sequences</taxon>
        <taxon>metagenomes</taxon>
        <taxon>ecological metagenomes</taxon>
    </lineage>
</organism>
<gene>
    <name evidence="6" type="ORF">METZ01_LOCUS319793</name>
</gene>
<accession>A0A382P0L0</accession>
<sequence length="350" mass="39100">GSIEKKMGINASPTCVMHYNEAKGWLVGDLHKGMKAMFIMMNGARLMVGVQGLGIAEIAYQSALHYAKERLQGRSLKEAKNSDKPADPILVHPEIRKNLLKIKTLTEGLRGLMAWTGLQVDISKMEKDKFKKQHADDWVALMTPILKSFSTEVGCEAANLALQIYGGHGYIRDHGIEQLVRDARIAPIYEGTNGIQALDLVGRKMPAHTGRLLKSFFHVVKEYLEKNSFNYNLSEFIPPLVKSFGRLQQVTSFIASKGLNNPDEAAGPATDYLKMFSLVAIGYVWTQYAEISFNKQNDDPEGFYKAKIASGKYYMLKILPETGSIMSSILSGAKYYNDFDDEYFDSGFIL</sequence>
<dbReference type="InterPro" id="IPR052166">
    <property type="entry name" value="Diverse_Acyl-CoA_DH"/>
</dbReference>
<keyword evidence="3" id="KW-0560">Oxidoreductase</keyword>
<dbReference type="EMBL" id="UINC01104061">
    <property type="protein sequence ID" value="SVC66939.1"/>
    <property type="molecule type" value="Genomic_DNA"/>
</dbReference>
<evidence type="ECO:0000259" key="4">
    <source>
        <dbReference type="Pfam" id="PF00441"/>
    </source>
</evidence>
<evidence type="ECO:0000256" key="3">
    <source>
        <dbReference type="ARBA" id="ARBA00023002"/>
    </source>
</evidence>
<comment type="cofactor">
    <cofactor evidence="1">
        <name>FAD</name>
        <dbReference type="ChEBI" id="CHEBI:57692"/>
    </cofactor>
</comment>
<name>A0A382P0L0_9ZZZZ</name>